<gene>
    <name evidence="2" type="ORF">E4M00_13040</name>
</gene>
<sequence>MTTDFDTTPTTASTPETGGKLLLAASTGGHLAQLVRLAPGLGATDDSLWVTFRTPQSESLLKGRNVLYVPYIRPRDAANVVRAYQSIRAAIKNTHFDGAVSTGSALALAALPAAKLGGLPTLYIESVSRVDGPSLSGRILDKFRLAELRTQHPHWSSGRWGVHPSVLSTFHNVQKPKPADGRLKLFVTLGTIEGYGFDSLVDRIVDLGIAGDDTTWQLGYTEAKRELPGTAHAQVSAEDFERYAREADVVITHAGVGTVLGLLEMGISPIAVVRRKDRGEHVDNHQEQIARLMSELGIGTSTEVEDLTSDMIHAAAMTGIRGDLAAA</sequence>
<reference evidence="2 3" key="1">
    <citation type="journal article" date="2018" name="J. Microbiol.">
        <title>Leifsonia flava sp. nov., a novel actinobacterium isolated from the rhizosphere of Aquilegia viridiflora.</title>
        <authorList>
            <person name="Cai Y."/>
            <person name="Tao W.Z."/>
            <person name="Ma Y.J."/>
            <person name="Cheng J."/>
            <person name="Zhang M.Y."/>
            <person name="Zhang Y.X."/>
        </authorList>
    </citation>
    <scope>NUCLEOTIDE SEQUENCE [LARGE SCALE GENOMIC DNA]</scope>
    <source>
        <strain evidence="2 3">SYP-B2174</strain>
    </source>
</reference>
<dbReference type="GO" id="GO:0016758">
    <property type="term" value="F:hexosyltransferase activity"/>
    <property type="evidence" value="ECO:0007669"/>
    <property type="project" value="InterPro"/>
</dbReference>
<dbReference type="AlphaFoldDB" id="A0A4Y9R0Z6"/>
<dbReference type="InterPro" id="IPR007235">
    <property type="entry name" value="Glyco_trans_28_C"/>
</dbReference>
<keyword evidence="2" id="KW-0808">Transferase</keyword>
<evidence type="ECO:0000313" key="2">
    <source>
        <dbReference type="EMBL" id="TFV96976.1"/>
    </source>
</evidence>
<comment type="caution">
    <text evidence="2">The sequence shown here is derived from an EMBL/GenBank/DDBJ whole genome shotgun (WGS) entry which is preliminary data.</text>
</comment>
<protein>
    <submittedName>
        <fullName evidence="2">Glycosyltransferase</fullName>
    </submittedName>
</protein>
<evidence type="ECO:0000313" key="3">
    <source>
        <dbReference type="Proteomes" id="UP000298127"/>
    </source>
</evidence>
<dbReference type="Proteomes" id="UP000298127">
    <property type="component" value="Unassembled WGS sequence"/>
</dbReference>
<keyword evidence="3" id="KW-1185">Reference proteome</keyword>
<dbReference type="Gene3D" id="3.40.50.2000">
    <property type="entry name" value="Glycogen Phosphorylase B"/>
    <property type="match status" value="1"/>
</dbReference>
<dbReference type="SUPFAM" id="SSF53756">
    <property type="entry name" value="UDP-Glycosyltransferase/glycogen phosphorylase"/>
    <property type="match status" value="1"/>
</dbReference>
<organism evidence="2 3">
    <name type="scientific">Orlajensenia leifsoniae</name>
    <dbReference type="NCBI Taxonomy" id="2561933"/>
    <lineage>
        <taxon>Bacteria</taxon>
        <taxon>Bacillati</taxon>
        <taxon>Actinomycetota</taxon>
        <taxon>Actinomycetes</taxon>
        <taxon>Micrococcales</taxon>
        <taxon>Microbacteriaceae</taxon>
        <taxon>Orlajensenia</taxon>
    </lineage>
</organism>
<dbReference type="EMBL" id="SPQZ01000004">
    <property type="protein sequence ID" value="TFV96976.1"/>
    <property type="molecule type" value="Genomic_DNA"/>
</dbReference>
<accession>A0A4Y9R0Z6</accession>
<dbReference type="Pfam" id="PF04101">
    <property type="entry name" value="Glyco_tran_28_C"/>
    <property type="match status" value="1"/>
</dbReference>
<proteinExistence type="predicted"/>
<evidence type="ECO:0000259" key="1">
    <source>
        <dbReference type="Pfam" id="PF04101"/>
    </source>
</evidence>
<feature type="domain" description="Glycosyl transferase family 28 C-terminal" evidence="1">
    <location>
        <begin position="239"/>
        <end position="303"/>
    </location>
</feature>
<dbReference type="RefSeq" id="WP_135120932.1">
    <property type="nucleotide sequence ID" value="NZ_SPQZ01000004.1"/>
</dbReference>
<name>A0A4Y9R0Z6_9MICO</name>